<dbReference type="EMBL" id="PPFX01000002">
    <property type="protein sequence ID" value="PNU21541.1"/>
    <property type="molecule type" value="Genomic_DNA"/>
</dbReference>
<evidence type="ECO:0000313" key="2">
    <source>
        <dbReference type="EMBL" id="PNU21541.1"/>
    </source>
</evidence>
<protein>
    <recommendedName>
        <fullName evidence="4">DUF2232 domain-containing protein</fullName>
    </recommendedName>
</protein>
<reference evidence="2 3" key="1">
    <citation type="journal article" date="2018" name="Genome Announc.">
        <title>Genome Sequence of Geothermobacter sp. HR-1 Iron Reducer from the Loihi Seamount.</title>
        <authorList>
            <person name="Smith H."/>
            <person name="Abuyen K."/>
            <person name="Tremblay J."/>
            <person name="Savalia P."/>
            <person name="Perez-Rodriguez I."/>
            <person name="Emerson D."/>
            <person name="Tully B."/>
            <person name="Amend J."/>
        </authorList>
    </citation>
    <scope>NUCLEOTIDE SEQUENCE [LARGE SCALE GENOMIC DNA]</scope>
    <source>
        <strain evidence="2 3">HR-1</strain>
    </source>
</reference>
<feature type="transmembrane region" description="Helical" evidence="1">
    <location>
        <begin position="67"/>
        <end position="88"/>
    </location>
</feature>
<sequence>MKRDNLRFLLIGTLGSLLLQLLAGQFGILGMLLSFLVPVPLAYVAMRRGLLIGCGSALLACGGMQMLGGLSAMLAFATQFALPAMIVAGLLRRGVPWDRVLLYGTLGLVSLASVALLIYSQQSGVSLPSLVDQYLQGEVTSALKLADQGNLNAEQAESFRSAIQQMGTFLKGTFPAWVALVTAVMLGLQVVFLGRLARGGYRIPGAPLSGWKAPEMLIWPLILAGFGVLLGDGAVRLVALNGLVLLLPIYFLQGLAVVSFFFGRKEIPSFMRGFGYLLIAVLNPLPIIVTGIGVFDMWADFRKPRQKKSDR</sequence>
<feature type="transmembrane region" description="Helical" evidence="1">
    <location>
        <begin position="274"/>
        <end position="299"/>
    </location>
</feature>
<feature type="transmembrane region" description="Helical" evidence="1">
    <location>
        <begin position="242"/>
        <end position="262"/>
    </location>
</feature>
<dbReference type="PANTHER" id="PTHR41324:SF1">
    <property type="entry name" value="DUF2232 DOMAIN-CONTAINING PROTEIN"/>
    <property type="match status" value="1"/>
</dbReference>
<feature type="transmembrane region" description="Helical" evidence="1">
    <location>
        <begin position="217"/>
        <end position="235"/>
    </location>
</feature>
<dbReference type="Pfam" id="PF09991">
    <property type="entry name" value="DUF2232"/>
    <property type="match status" value="1"/>
</dbReference>
<dbReference type="OrthoDB" id="12714at2"/>
<evidence type="ECO:0008006" key="4">
    <source>
        <dbReference type="Google" id="ProtNLM"/>
    </source>
</evidence>
<evidence type="ECO:0000256" key="1">
    <source>
        <dbReference type="SAM" id="Phobius"/>
    </source>
</evidence>
<dbReference type="AlphaFoldDB" id="A0A2K2HE85"/>
<feature type="transmembrane region" description="Helical" evidence="1">
    <location>
        <begin position="174"/>
        <end position="197"/>
    </location>
</feature>
<proteinExistence type="predicted"/>
<keyword evidence="1" id="KW-0472">Membrane</keyword>
<keyword evidence="1" id="KW-1133">Transmembrane helix</keyword>
<dbReference type="RefSeq" id="WP_103114026.1">
    <property type="nucleotide sequence ID" value="NZ_PPFX01000002.1"/>
</dbReference>
<feature type="transmembrane region" description="Helical" evidence="1">
    <location>
        <begin position="100"/>
        <end position="119"/>
    </location>
</feature>
<dbReference type="PANTHER" id="PTHR41324">
    <property type="entry name" value="MEMBRANE PROTEIN-RELATED"/>
    <property type="match status" value="1"/>
</dbReference>
<keyword evidence="1" id="KW-0812">Transmembrane</keyword>
<name>A0A2K2HE85_9BACT</name>
<feature type="transmembrane region" description="Helical" evidence="1">
    <location>
        <begin position="40"/>
        <end position="60"/>
    </location>
</feature>
<dbReference type="Proteomes" id="UP000236340">
    <property type="component" value="Unassembled WGS sequence"/>
</dbReference>
<dbReference type="InterPro" id="IPR018710">
    <property type="entry name" value="DUF2232"/>
</dbReference>
<evidence type="ECO:0000313" key="3">
    <source>
        <dbReference type="Proteomes" id="UP000236340"/>
    </source>
</evidence>
<accession>A0A2K2HE85</accession>
<comment type="caution">
    <text evidence="2">The sequence shown here is derived from an EMBL/GenBank/DDBJ whole genome shotgun (WGS) entry which is preliminary data.</text>
</comment>
<organism evidence="2 3">
    <name type="scientific">Geothermobacter hydrogeniphilus</name>
    <dbReference type="NCBI Taxonomy" id="1969733"/>
    <lineage>
        <taxon>Bacteria</taxon>
        <taxon>Pseudomonadati</taxon>
        <taxon>Thermodesulfobacteriota</taxon>
        <taxon>Desulfuromonadia</taxon>
        <taxon>Desulfuromonadales</taxon>
        <taxon>Geothermobacteraceae</taxon>
        <taxon>Geothermobacter</taxon>
    </lineage>
</organism>
<gene>
    <name evidence="2" type="ORF">C2E25_01370</name>
</gene>